<dbReference type="EMBL" id="BLZR01000001">
    <property type="protein sequence ID" value="GFP76170.1"/>
    <property type="molecule type" value="Genomic_DNA"/>
</dbReference>
<dbReference type="AlphaFoldDB" id="A0A6V8SGJ6"/>
<evidence type="ECO:0008006" key="4">
    <source>
        <dbReference type="Google" id="ProtNLM"/>
    </source>
</evidence>
<feature type="transmembrane region" description="Helical" evidence="1">
    <location>
        <begin position="6"/>
        <end position="30"/>
    </location>
</feature>
<evidence type="ECO:0000313" key="2">
    <source>
        <dbReference type="EMBL" id="GFP76170.1"/>
    </source>
</evidence>
<dbReference type="InterPro" id="IPR008407">
    <property type="entry name" value="Brnchd-chn_aa_trnsp_AzlD"/>
</dbReference>
<gene>
    <name evidence="2" type="ORF">bsdtw1_02269</name>
</gene>
<dbReference type="RefSeq" id="WP_183277616.1">
    <property type="nucleotide sequence ID" value="NZ_BLZR01000001.1"/>
</dbReference>
<dbReference type="Proteomes" id="UP000580568">
    <property type="component" value="Unassembled WGS sequence"/>
</dbReference>
<feature type="transmembrane region" description="Helical" evidence="1">
    <location>
        <begin position="64"/>
        <end position="84"/>
    </location>
</feature>
<keyword evidence="3" id="KW-1185">Reference proteome</keyword>
<organism evidence="2 3">
    <name type="scientific">Clostridium fungisolvens</name>
    <dbReference type="NCBI Taxonomy" id="1604897"/>
    <lineage>
        <taxon>Bacteria</taxon>
        <taxon>Bacillati</taxon>
        <taxon>Bacillota</taxon>
        <taxon>Clostridia</taxon>
        <taxon>Eubacteriales</taxon>
        <taxon>Clostridiaceae</taxon>
        <taxon>Clostridium</taxon>
    </lineage>
</organism>
<evidence type="ECO:0000313" key="3">
    <source>
        <dbReference type="Proteomes" id="UP000580568"/>
    </source>
</evidence>
<protein>
    <recommendedName>
        <fullName evidence="4">Branched-chain amino acid transporter AzlD</fullName>
    </recommendedName>
</protein>
<accession>A0A6V8SGJ6</accession>
<keyword evidence="1" id="KW-1133">Transmembrane helix</keyword>
<feature type="transmembrane region" description="Helical" evidence="1">
    <location>
        <begin position="91"/>
        <end position="110"/>
    </location>
</feature>
<sequence>MNINISSTIISIIIIALVTFGTRVAPFILFGKGKSTPKYILYLGNFLPPAVMAMLIIYCLKNVSLITFPFGIPELIGISSVALLHIWKRNNLLSIIGGTAIYMIAIQFIFV</sequence>
<reference evidence="2 3" key="1">
    <citation type="submission" date="2020-07" db="EMBL/GenBank/DDBJ databases">
        <title>A new beta-1,3-glucan-decomposing anaerobic bacterium isolated from anoxic soil subjected to biological soil disinfestation.</title>
        <authorList>
            <person name="Ueki A."/>
            <person name="Tonouchi A."/>
        </authorList>
    </citation>
    <scope>NUCLEOTIDE SEQUENCE [LARGE SCALE GENOMIC DNA]</scope>
    <source>
        <strain evidence="2 3">TW1</strain>
    </source>
</reference>
<feature type="transmembrane region" description="Helical" evidence="1">
    <location>
        <begin position="39"/>
        <end position="58"/>
    </location>
</feature>
<proteinExistence type="predicted"/>
<dbReference type="Pfam" id="PF05437">
    <property type="entry name" value="AzlD"/>
    <property type="match status" value="1"/>
</dbReference>
<name>A0A6V8SGJ6_9CLOT</name>
<dbReference type="PIRSF" id="PIRSF003203">
    <property type="entry name" value="AzlD"/>
    <property type="match status" value="1"/>
</dbReference>
<comment type="caution">
    <text evidence="2">The sequence shown here is derived from an EMBL/GenBank/DDBJ whole genome shotgun (WGS) entry which is preliminary data.</text>
</comment>
<keyword evidence="1" id="KW-0472">Membrane</keyword>
<keyword evidence="1" id="KW-0812">Transmembrane</keyword>
<evidence type="ECO:0000256" key="1">
    <source>
        <dbReference type="SAM" id="Phobius"/>
    </source>
</evidence>